<evidence type="ECO:0000313" key="2">
    <source>
        <dbReference type="EMBL" id="NYE50794.1"/>
    </source>
</evidence>
<protein>
    <submittedName>
        <fullName evidence="2">Uncharacterized protein</fullName>
    </submittedName>
</protein>
<name>A0A852U9K5_9ACTN</name>
<dbReference type="EMBL" id="JACCCC010000001">
    <property type="protein sequence ID" value="NYE50794.1"/>
    <property type="molecule type" value="Genomic_DNA"/>
</dbReference>
<feature type="transmembrane region" description="Helical" evidence="1">
    <location>
        <begin position="44"/>
        <end position="63"/>
    </location>
</feature>
<evidence type="ECO:0000313" key="3">
    <source>
        <dbReference type="Proteomes" id="UP000589036"/>
    </source>
</evidence>
<feature type="transmembrane region" description="Helical" evidence="1">
    <location>
        <begin position="20"/>
        <end position="38"/>
    </location>
</feature>
<evidence type="ECO:0000256" key="1">
    <source>
        <dbReference type="SAM" id="Phobius"/>
    </source>
</evidence>
<comment type="caution">
    <text evidence="2">The sequence shown here is derived from an EMBL/GenBank/DDBJ whole genome shotgun (WGS) entry which is preliminary data.</text>
</comment>
<keyword evidence="1" id="KW-1133">Transmembrane helix</keyword>
<keyword evidence="3" id="KW-1185">Reference proteome</keyword>
<keyword evidence="1" id="KW-0472">Membrane</keyword>
<dbReference type="Proteomes" id="UP000589036">
    <property type="component" value="Unassembled WGS sequence"/>
</dbReference>
<dbReference type="RefSeq" id="WP_179646213.1">
    <property type="nucleotide sequence ID" value="NZ_BAAAYY010000005.1"/>
</dbReference>
<reference evidence="2 3" key="1">
    <citation type="submission" date="2020-07" db="EMBL/GenBank/DDBJ databases">
        <title>Sequencing the genomes of 1000 actinobacteria strains.</title>
        <authorList>
            <person name="Klenk H.-P."/>
        </authorList>
    </citation>
    <scope>NUCLEOTIDE SEQUENCE [LARGE SCALE GENOMIC DNA]</scope>
    <source>
        <strain evidence="2 3">CXB654</strain>
    </source>
</reference>
<gene>
    <name evidence="2" type="ORF">HDA32_005914</name>
</gene>
<proteinExistence type="predicted"/>
<sequence>MSPKFYRTVSPKFYRAVHTYSAAVWFVSAAFMFVMYWPLSHLPLLFALVFGGGALVLGVRDIVRAARGPRQPQKSTH</sequence>
<organism evidence="2 3">
    <name type="scientific">Spinactinospora alkalitolerans</name>
    <dbReference type="NCBI Taxonomy" id="687207"/>
    <lineage>
        <taxon>Bacteria</taxon>
        <taxon>Bacillati</taxon>
        <taxon>Actinomycetota</taxon>
        <taxon>Actinomycetes</taxon>
        <taxon>Streptosporangiales</taxon>
        <taxon>Nocardiopsidaceae</taxon>
        <taxon>Spinactinospora</taxon>
    </lineage>
</organism>
<accession>A0A852U9K5</accession>
<dbReference type="AlphaFoldDB" id="A0A852U9K5"/>
<keyword evidence="1" id="KW-0812">Transmembrane</keyword>